<dbReference type="EMBL" id="CM023486">
    <property type="protein sequence ID" value="KAH6928490.1"/>
    <property type="molecule type" value="Genomic_DNA"/>
</dbReference>
<organism evidence="1 2">
    <name type="scientific">Hyalomma asiaticum</name>
    <name type="common">Tick</name>
    <dbReference type="NCBI Taxonomy" id="266040"/>
    <lineage>
        <taxon>Eukaryota</taxon>
        <taxon>Metazoa</taxon>
        <taxon>Ecdysozoa</taxon>
        <taxon>Arthropoda</taxon>
        <taxon>Chelicerata</taxon>
        <taxon>Arachnida</taxon>
        <taxon>Acari</taxon>
        <taxon>Parasitiformes</taxon>
        <taxon>Ixodida</taxon>
        <taxon>Ixodoidea</taxon>
        <taxon>Ixodidae</taxon>
        <taxon>Hyalomminae</taxon>
        <taxon>Hyalomma</taxon>
    </lineage>
</organism>
<evidence type="ECO:0000313" key="1">
    <source>
        <dbReference type="EMBL" id="KAH6928490.1"/>
    </source>
</evidence>
<proteinExistence type="predicted"/>
<reference evidence="1" key="1">
    <citation type="submission" date="2020-05" db="EMBL/GenBank/DDBJ databases">
        <title>Large-scale comparative analyses of tick genomes elucidate their genetic diversity and vector capacities.</title>
        <authorList>
            <person name="Jia N."/>
            <person name="Wang J."/>
            <person name="Shi W."/>
            <person name="Du L."/>
            <person name="Sun Y."/>
            <person name="Zhan W."/>
            <person name="Jiang J."/>
            <person name="Wang Q."/>
            <person name="Zhang B."/>
            <person name="Ji P."/>
            <person name="Sakyi L.B."/>
            <person name="Cui X."/>
            <person name="Yuan T."/>
            <person name="Jiang B."/>
            <person name="Yang W."/>
            <person name="Lam T.T.-Y."/>
            <person name="Chang Q."/>
            <person name="Ding S."/>
            <person name="Wang X."/>
            <person name="Zhu J."/>
            <person name="Ruan X."/>
            <person name="Zhao L."/>
            <person name="Wei J."/>
            <person name="Que T."/>
            <person name="Du C."/>
            <person name="Cheng J."/>
            <person name="Dai P."/>
            <person name="Han X."/>
            <person name="Huang E."/>
            <person name="Gao Y."/>
            <person name="Liu J."/>
            <person name="Shao H."/>
            <person name="Ye R."/>
            <person name="Li L."/>
            <person name="Wei W."/>
            <person name="Wang X."/>
            <person name="Wang C."/>
            <person name="Yang T."/>
            <person name="Huo Q."/>
            <person name="Li W."/>
            <person name="Guo W."/>
            <person name="Chen H."/>
            <person name="Zhou L."/>
            <person name="Ni X."/>
            <person name="Tian J."/>
            <person name="Zhou Y."/>
            <person name="Sheng Y."/>
            <person name="Liu T."/>
            <person name="Pan Y."/>
            <person name="Xia L."/>
            <person name="Li J."/>
            <person name="Zhao F."/>
            <person name="Cao W."/>
        </authorList>
    </citation>
    <scope>NUCLEOTIDE SEQUENCE</scope>
    <source>
        <strain evidence="1">Hyas-2018</strain>
    </source>
</reference>
<protein>
    <submittedName>
        <fullName evidence="1">Uncharacterized protein</fullName>
    </submittedName>
</protein>
<gene>
    <name evidence="1" type="ORF">HPB50_016827</name>
</gene>
<dbReference type="Proteomes" id="UP000821845">
    <property type="component" value="Chromosome 6"/>
</dbReference>
<evidence type="ECO:0000313" key="2">
    <source>
        <dbReference type="Proteomes" id="UP000821845"/>
    </source>
</evidence>
<keyword evidence="2" id="KW-1185">Reference proteome</keyword>
<comment type="caution">
    <text evidence="1">The sequence shown here is derived from an EMBL/GenBank/DDBJ whole genome shotgun (WGS) entry which is preliminary data.</text>
</comment>
<sequence>MPGSVGSSGCASASSSDHVEVVQGDRVRPRAMYRNRAFRLMSDDSMRYRWRCSVSACPSRLATDKFGEEHVLFNFVDHDEKEHRDAEEKRQRKKAYRSEAVVKIGEFLYVLEKTFSNAKGWRCHYVSCSGRCRTSLDGETLLLGPTPHTCDPQKAQQTRPTHDQPPPSPSEGVADTSADVSVHQSQLKHQQQQQMEITDKNEDDYEPALSPNVSLSEGPPSHCQASGTAADMRFVEAVSDSGYSHETSSRTPKAAGAPDMEAGPAYRRLGSGGQTSTPRKPSQDTTVKMDSSDNDFDDDEMDEEESLIISDDEEDEGEVQRSRSRGAGQSNLAGIGSLSTAAETLEMARVSYASADNKQRAEIYQRLCCLLDKEERLVDMQTRNEIRKQKLLNRQMKKEP</sequence>
<name>A0ACB7S1Y6_HYAAI</name>
<accession>A0ACB7S1Y6</accession>